<dbReference type="PANTHER" id="PTHR38776:SF1">
    <property type="entry name" value="MLTA-INTERACTING PROTEIN-RELATED"/>
    <property type="match status" value="1"/>
</dbReference>
<feature type="region of interest" description="Disordered" evidence="6">
    <location>
        <begin position="117"/>
        <end position="149"/>
    </location>
</feature>
<accession>A0ABX0N801</accession>
<dbReference type="InterPro" id="IPR010583">
    <property type="entry name" value="MipA"/>
</dbReference>
<keyword evidence="4" id="KW-0472">Membrane</keyword>
<gene>
    <name evidence="8" type="ORF">F2P44_04265</name>
</gene>
<feature type="signal peptide" evidence="7">
    <location>
        <begin position="1"/>
        <end position="18"/>
    </location>
</feature>
<evidence type="ECO:0000313" key="9">
    <source>
        <dbReference type="Proteomes" id="UP000621455"/>
    </source>
</evidence>
<keyword evidence="5" id="KW-0998">Cell outer membrane</keyword>
<evidence type="ECO:0000256" key="2">
    <source>
        <dbReference type="ARBA" id="ARBA00005722"/>
    </source>
</evidence>
<comment type="caution">
    <text evidence="8">The sequence shown here is derived from an EMBL/GenBank/DDBJ whole genome shotgun (WGS) entry which is preliminary data.</text>
</comment>
<dbReference type="PANTHER" id="PTHR38776">
    <property type="entry name" value="MLTA-INTERACTING PROTEIN-RELATED"/>
    <property type="match status" value="1"/>
</dbReference>
<feature type="chain" id="PRO_5046599955" evidence="7">
    <location>
        <begin position="19"/>
        <end position="300"/>
    </location>
</feature>
<keyword evidence="9" id="KW-1185">Reference proteome</keyword>
<evidence type="ECO:0000256" key="4">
    <source>
        <dbReference type="ARBA" id="ARBA00023136"/>
    </source>
</evidence>
<protein>
    <submittedName>
        <fullName evidence="8">MipA/OmpV family protein</fullName>
    </submittedName>
</protein>
<evidence type="ECO:0000256" key="7">
    <source>
        <dbReference type="SAM" id="SignalP"/>
    </source>
</evidence>
<organism evidence="8 9">
    <name type="scientific">Massilia frigida</name>
    <dbReference type="NCBI Taxonomy" id="2609281"/>
    <lineage>
        <taxon>Bacteria</taxon>
        <taxon>Pseudomonadati</taxon>
        <taxon>Pseudomonadota</taxon>
        <taxon>Betaproteobacteria</taxon>
        <taxon>Burkholderiales</taxon>
        <taxon>Oxalobacteraceae</taxon>
        <taxon>Telluria group</taxon>
        <taxon>Massilia</taxon>
    </lineage>
</organism>
<dbReference type="Pfam" id="PF06629">
    <property type="entry name" value="MipA"/>
    <property type="match status" value="1"/>
</dbReference>
<sequence>MRTLFALVLAGVLPAAWAQTPATNPMPDGSRDMYVGLGAVSAPRYQGAHARRVTALPLLQVEWSNGVFVSGMSAGMHLSTNPVLEYGPLLALLPRRNHSGNDGEWLGAPVAGFAGESVPTFGATDPKTGQPDRPTPPAAEKRSGNRLSGTDAIGARLQGGFFFHYYLTPSLRITNNLLAGSGRDRHGATWTVGLQHVARAISPHHTVSLSADLTLVNGSYNRSYFGVTEVESLRSGNDVYAPSGGLKEVAVAARWNWALSPSWMLGSTVRAARLQGDARRSPLVERPNHVTVSTGLAYRF</sequence>
<dbReference type="EMBL" id="WHJG01000003">
    <property type="protein sequence ID" value="NHZ78501.1"/>
    <property type="molecule type" value="Genomic_DNA"/>
</dbReference>
<name>A0ABX0N801_9BURK</name>
<reference evidence="8 9" key="1">
    <citation type="submission" date="2019-10" db="EMBL/GenBank/DDBJ databases">
        <title>Taxonomy of Antarctic Massilia spp.: description of Massilia rubra sp. nov., Massilia aquatica sp. nov., Massilia mucilaginosa sp. nov., Massilia frigida sp. nov. isolated from streams, lakes and regoliths.</title>
        <authorList>
            <person name="Holochova P."/>
            <person name="Sedlacek I."/>
            <person name="Kralova S."/>
            <person name="Maslanova I."/>
            <person name="Busse H.-J."/>
            <person name="Stankova E."/>
            <person name="Vrbovska V."/>
            <person name="Kovarovic V."/>
            <person name="Bartak M."/>
            <person name="Svec P."/>
            <person name="Pantucek R."/>
        </authorList>
    </citation>
    <scope>NUCLEOTIDE SEQUENCE [LARGE SCALE GENOMIC DNA]</scope>
    <source>
        <strain evidence="8 9">CCM 8695</strain>
    </source>
</reference>
<keyword evidence="3 7" id="KW-0732">Signal</keyword>
<dbReference type="RefSeq" id="WP_167085353.1">
    <property type="nucleotide sequence ID" value="NZ_WHJG01000003.1"/>
</dbReference>
<evidence type="ECO:0000256" key="1">
    <source>
        <dbReference type="ARBA" id="ARBA00004442"/>
    </source>
</evidence>
<evidence type="ECO:0000256" key="5">
    <source>
        <dbReference type="ARBA" id="ARBA00023237"/>
    </source>
</evidence>
<evidence type="ECO:0000256" key="3">
    <source>
        <dbReference type="ARBA" id="ARBA00022729"/>
    </source>
</evidence>
<proteinExistence type="inferred from homology"/>
<comment type="similarity">
    <text evidence="2">Belongs to the MipA/OmpV family.</text>
</comment>
<evidence type="ECO:0000313" key="8">
    <source>
        <dbReference type="EMBL" id="NHZ78501.1"/>
    </source>
</evidence>
<comment type="subcellular location">
    <subcellularLocation>
        <location evidence="1">Cell outer membrane</location>
    </subcellularLocation>
</comment>
<evidence type="ECO:0000256" key="6">
    <source>
        <dbReference type="SAM" id="MobiDB-lite"/>
    </source>
</evidence>
<dbReference type="Proteomes" id="UP000621455">
    <property type="component" value="Unassembled WGS sequence"/>
</dbReference>